<dbReference type="SMART" id="SM01016">
    <property type="entry name" value="Arg_tRNA_synt_N"/>
    <property type="match status" value="1"/>
</dbReference>
<dbReference type="Gene3D" id="3.40.50.620">
    <property type="entry name" value="HUPs"/>
    <property type="match status" value="1"/>
</dbReference>
<dbReference type="EC" id="6.1.1.19" evidence="11"/>
<evidence type="ECO:0000313" key="16">
    <source>
        <dbReference type="Proteomes" id="UP000774000"/>
    </source>
</evidence>
<keyword evidence="7 11" id="KW-0067">ATP-binding</keyword>
<evidence type="ECO:0000256" key="8">
    <source>
        <dbReference type="ARBA" id="ARBA00022917"/>
    </source>
</evidence>
<dbReference type="GO" id="GO:0005737">
    <property type="term" value="C:cytoplasm"/>
    <property type="evidence" value="ECO:0007669"/>
    <property type="project" value="UniProtKB-SubCell"/>
</dbReference>
<evidence type="ECO:0000256" key="12">
    <source>
        <dbReference type="RuleBase" id="RU363038"/>
    </source>
</evidence>
<evidence type="ECO:0000256" key="5">
    <source>
        <dbReference type="ARBA" id="ARBA00022598"/>
    </source>
</evidence>
<dbReference type="SUPFAM" id="SSF55190">
    <property type="entry name" value="Arginyl-tRNA synthetase (ArgRS), N-terminal 'additional' domain"/>
    <property type="match status" value="1"/>
</dbReference>
<dbReference type="FunFam" id="3.30.1360.70:FF:000003">
    <property type="entry name" value="Arginine--tRNA ligase"/>
    <property type="match status" value="1"/>
</dbReference>
<dbReference type="AlphaFoldDB" id="A0A938XUC1"/>
<dbReference type="Gene3D" id="1.10.730.10">
    <property type="entry name" value="Isoleucyl-tRNA Synthetase, Domain 1"/>
    <property type="match status" value="1"/>
</dbReference>
<reference evidence="15" key="1">
    <citation type="submission" date="2021-01" db="EMBL/GenBank/DDBJ databases">
        <title>Genomic Encyclopedia of Type Strains, Phase IV (KMG-IV): sequencing the most valuable type-strain genomes for metagenomic binning, comparative biology and taxonomic classification.</title>
        <authorList>
            <person name="Goeker M."/>
        </authorList>
    </citation>
    <scope>NUCLEOTIDE SEQUENCE</scope>
    <source>
        <strain evidence="15">DSM 23230</strain>
    </source>
</reference>
<comment type="caution">
    <text evidence="15">The sequence shown here is derived from an EMBL/GenBank/DDBJ whole genome shotgun (WGS) entry which is preliminary data.</text>
</comment>
<organism evidence="15 16">
    <name type="scientific">Halanaerobacter jeridensis</name>
    <dbReference type="NCBI Taxonomy" id="706427"/>
    <lineage>
        <taxon>Bacteria</taxon>
        <taxon>Bacillati</taxon>
        <taxon>Bacillota</taxon>
        <taxon>Clostridia</taxon>
        <taxon>Halanaerobiales</taxon>
        <taxon>Halobacteroidaceae</taxon>
        <taxon>Halanaerobacter</taxon>
    </lineage>
</organism>
<evidence type="ECO:0000313" key="15">
    <source>
        <dbReference type="EMBL" id="MBM7557044.1"/>
    </source>
</evidence>
<dbReference type="InterPro" id="IPR036695">
    <property type="entry name" value="Arg-tRNA-synth_N_sf"/>
</dbReference>
<keyword evidence="16" id="KW-1185">Reference proteome</keyword>
<dbReference type="InterPro" id="IPR035684">
    <property type="entry name" value="ArgRS_core"/>
</dbReference>
<dbReference type="GO" id="GO:0005524">
    <property type="term" value="F:ATP binding"/>
    <property type="evidence" value="ECO:0007669"/>
    <property type="project" value="UniProtKB-UniRule"/>
</dbReference>
<dbReference type="Pfam" id="PF00750">
    <property type="entry name" value="tRNA-synt_1d"/>
    <property type="match status" value="1"/>
</dbReference>
<comment type="catalytic activity">
    <reaction evidence="10 11">
        <text>tRNA(Arg) + L-arginine + ATP = L-arginyl-tRNA(Arg) + AMP + diphosphate</text>
        <dbReference type="Rhea" id="RHEA:20301"/>
        <dbReference type="Rhea" id="RHEA-COMP:9658"/>
        <dbReference type="Rhea" id="RHEA-COMP:9673"/>
        <dbReference type="ChEBI" id="CHEBI:30616"/>
        <dbReference type="ChEBI" id="CHEBI:32682"/>
        <dbReference type="ChEBI" id="CHEBI:33019"/>
        <dbReference type="ChEBI" id="CHEBI:78442"/>
        <dbReference type="ChEBI" id="CHEBI:78513"/>
        <dbReference type="ChEBI" id="CHEBI:456215"/>
        <dbReference type="EC" id="6.1.1.19"/>
    </reaction>
</comment>
<dbReference type="PROSITE" id="PS00178">
    <property type="entry name" value="AA_TRNA_LIGASE_I"/>
    <property type="match status" value="1"/>
</dbReference>
<proteinExistence type="inferred from homology"/>
<sequence length="554" mass="62500">MSVVQEVRNDLKDALKTAVNSSQELTVETVPEIEIEEPREEEHGDYATNIAMVLSGQVGMAPRQIAEMIVEKIDLDIIDEVEVAGPGFINFYLNNNWLYRVIEKVDRTGEQYGATDLGENQKVQIEFVSANPTGPLHVGHSRGAVVGDVLANIMETAGFDVSKEYYINDAGNQLEILGNSVAVRYQQLLGEDVDLPEDSYQGEYIEEIAQEILAEDDGEHLADAKEGNIEYFREFAYEKMLENIGTDLNDFGIEFDNWFSERSLHPDAIEEVIAELREKGLVYEEEDALWFKSTEFGDDKDRVVVKSDGSYTYLAPDIAYHKNKHDRGFDQAINVWGADHHGYIARVQAVIEALGYGSDWLEVILVQLVNLLRDGETVKMSKRAGDFVTLRDVVDEVGLDAARYFYVMRDTDSHLDFDLELAKEESKDNPVYYIQYAHARICSIEDQLADEGYEIPDLDEVDLSHLTSDIELDLIKKIAQYPAEIAESAGSKEPHHIARYAYDLASLFHKFYNKCRVLGEDEELLKARTALVEAVKQVLLNVLDILGISAPESM</sequence>
<gene>
    <name evidence="11" type="primary">argS</name>
    <name evidence="15" type="ORF">JOC47_001898</name>
</gene>
<keyword evidence="6 11" id="KW-0547">Nucleotide-binding</keyword>
<evidence type="ECO:0000256" key="4">
    <source>
        <dbReference type="ARBA" id="ARBA00022490"/>
    </source>
</evidence>
<dbReference type="InterPro" id="IPR005148">
    <property type="entry name" value="Arg-tRNA-synth_N"/>
</dbReference>
<dbReference type="GO" id="GO:0004814">
    <property type="term" value="F:arginine-tRNA ligase activity"/>
    <property type="evidence" value="ECO:0007669"/>
    <property type="project" value="UniProtKB-UniRule"/>
</dbReference>
<evidence type="ECO:0000256" key="9">
    <source>
        <dbReference type="ARBA" id="ARBA00023146"/>
    </source>
</evidence>
<evidence type="ECO:0000259" key="13">
    <source>
        <dbReference type="SMART" id="SM00836"/>
    </source>
</evidence>
<evidence type="ECO:0000259" key="14">
    <source>
        <dbReference type="SMART" id="SM01016"/>
    </source>
</evidence>
<dbReference type="PRINTS" id="PR01038">
    <property type="entry name" value="TRNASYNTHARG"/>
</dbReference>
<dbReference type="SMART" id="SM00836">
    <property type="entry name" value="DALR_1"/>
    <property type="match status" value="1"/>
</dbReference>
<dbReference type="SUPFAM" id="SSF47323">
    <property type="entry name" value="Anticodon-binding domain of a subclass of class I aminoacyl-tRNA synthetases"/>
    <property type="match status" value="1"/>
</dbReference>
<keyword evidence="9 11" id="KW-0030">Aminoacyl-tRNA synthetase</keyword>
<keyword evidence="4 11" id="KW-0963">Cytoplasm</keyword>
<feature type="domain" description="DALR anticodon binding" evidence="13">
    <location>
        <begin position="434"/>
        <end position="554"/>
    </location>
</feature>
<evidence type="ECO:0000256" key="7">
    <source>
        <dbReference type="ARBA" id="ARBA00022840"/>
    </source>
</evidence>
<dbReference type="PANTHER" id="PTHR11956">
    <property type="entry name" value="ARGINYL-TRNA SYNTHETASE"/>
    <property type="match status" value="1"/>
</dbReference>
<dbReference type="GO" id="GO:0006420">
    <property type="term" value="P:arginyl-tRNA aminoacylation"/>
    <property type="evidence" value="ECO:0007669"/>
    <property type="project" value="UniProtKB-UniRule"/>
</dbReference>
<dbReference type="InterPro" id="IPR009080">
    <property type="entry name" value="tRNAsynth_Ia_anticodon-bd"/>
</dbReference>
<comment type="subcellular location">
    <subcellularLocation>
        <location evidence="1 11">Cytoplasm</location>
    </subcellularLocation>
</comment>
<dbReference type="FunFam" id="3.40.50.620:FF:000062">
    <property type="entry name" value="Arginine--tRNA ligase"/>
    <property type="match status" value="1"/>
</dbReference>
<dbReference type="PANTHER" id="PTHR11956:SF5">
    <property type="entry name" value="ARGININE--TRNA LIGASE, CYTOPLASMIC"/>
    <property type="match status" value="1"/>
</dbReference>
<dbReference type="HAMAP" id="MF_00123">
    <property type="entry name" value="Arg_tRNA_synth"/>
    <property type="match status" value="1"/>
</dbReference>
<protein>
    <recommendedName>
        <fullName evidence="11">Arginine--tRNA ligase</fullName>
        <ecNumber evidence="11">6.1.1.19</ecNumber>
    </recommendedName>
    <alternativeName>
        <fullName evidence="11">Arginyl-tRNA synthetase</fullName>
        <shortName evidence="11">ArgRS</shortName>
    </alternativeName>
</protein>
<name>A0A938XUC1_9FIRM</name>
<evidence type="ECO:0000256" key="6">
    <source>
        <dbReference type="ARBA" id="ARBA00022741"/>
    </source>
</evidence>
<evidence type="ECO:0000256" key="11">
    <source>
        <dbReference type="HAMAP-Rule" id="MF_00123"/>
    </source>
</evidence>
<dbReference type="InterPro" id="IPR014729">
    <property type="entry name" value="Rossmann-like_a/b/a_fold"/>
</dbReference>
<dbReference type="Pfam" id="PF03485">
    <property type="entry name" value="Arg_tRNA_synt_N"/>
    <property type="match status" value="1"/>
</dbReference>
<dbReference type="Proteomes" id="UP000774000">
    <property type="component" value="Unassembled WGS sequence"/>
</dbReference>
<evidence type="ECO:0000256" key="10">
    <source>
        <dbReference type="ARBA" id="ARBA00049339"/>
    </source>
</evidence>
<comment type="subunit">
    <text evidence="3 11">Monomer.</text>
</comment>
<dbReference type="InterPro" id="IPR001412">
    <property type="entry name" value="aa-tRNA-synth_I_CS"/>
</dbReference>
<dbReference type="RefSeq" id="WP_204701805.1">
    <property type="nucleotide sequence ID" value="NZ_JAFBDQ010000008.1"/>
</dbReference>
<dbReference type="NCBIfam" id="TIGR00456">
    <property type="entry name" value="argS"/>
    <property type="match status" value="1"/>
</dbReference>
<evidence type="ECO:0000256" key="3">
    <source>
        <dbReference type="ARBA" id="ARBA00011245"/>
    </source>
</evidence>
<dbReference type="InterPro" id="IPR008909">
    <property type="entry name" value="DALR_anticod-bd"/>
</dbReference>
<dbReference type="CDD" id="cd07956">
    <property type="entry name" value="Anticodon_Ia_Arg"/>
    <property type="match status" value="1"/>
</dbReference>
<dbReference type="FunFam" id="1.10.730.10:FF:000008">
    <property type="entry name" value="Arginine--tRNA ligase"/>
    <property type="match status" value="1"/>
</dbReference>
<evidence type="ECO:0000256" key="1">
    <source>
        <dbReference type="ARBA" id="ARBA00004496"/>
    </source>
</evidence>
<evidence type="ECO:0000256" key="2">
    <source>
        <dbReference type="ARBA" id="ARBA00005594"/>
    </source>
</evidence>
<dbReference type="CDD" id="cd00671">
    <property type="entry name" value="ArgRS_core"/>
    <property type="match status" value="1"/>
</dbReference>
<keyword evidence="5 11" id="KW-0436">Ligase</keyword>
<dbReference type="Pfam" id="PF05746">
    <property type="entry name" value="DALR_1"/>
    <property type="match status" value="1"/>
</dbReference>
<accession>A0A938XUC1</accession>
<dbReference type="Gene3D" id="3.30.1360.70">
    <property type="entry name" value="Arginyl tRNA synthetase N-terminal domain"/>
    <property type="match status" value="1"/>
</dbReference>
<dbReference type="EMBL" id="JAFBDQ010000008">
    <property type="protein sequence ID" value="MBM7557044.1"/>
    <property type="molecule type" value="Genomic_DNA"/>
</dbReference>
<dbReference type="InterPro" id="IPR001278">
    <property type="entry name" value="Arg-tRNA-ligase"/>
</dbReference>
<keyword evidence="8 11" id="KW-0648">Protein biosynthesis</keyword>
<dbReference type="SUPFAM" id="SSF52374">
    <property type="entry name" value="Nucleotidylyl transferase"/>
    <property type="match status" value="1"/>
</dbReference>
<feature type="short sequence motif" description="'HIGH' region" evidence="11">
    <location>
        <begin position="130"/>
        <end position="140"/>
    </location>
</feature>
<feature type="domain" description="Arginyl tRNA synthetase N-terminal" evidence="14">
    <location>
        <begin position="5"/>
        <end position="93"/>
    </location>
</feature>
<comment type="similarity">
    <text evidence="2 11 12">Belongs to the class-I aminoacyl-tRNA synthetase family.</text>
</comment>